<evidence type="ECO:0000256" key="2">
    <source>
        <dbReference type="SAM" id="SignalP"/>
    </source>
</evidence>
<evidence type="ECO:0000256" key="1">
    <source>
        <dbReference type="SAM" id="MobiDB-lite"/>
    </source>
</evidence>
<keyword evidence="2" id="KW-0732">Signal</keyword>
<proteinExistence type="predicted"/>
<accession>A0ABN8QAG0</accession>
<feature type="region of interest" description="Disordered" evidence="1">
    <location>
        <begin position="154"/>
        <end position="174"/>
    </location>
</feature>
<name>A0ABN8QAG0_9CNID</name>
<feature type="region of interest" description="Disordered" evidence="1">
    <location>
        <begin position="206"/>
        <end position="397"/>
    </location>
</feature>
<feature type="compositionally biased region" description="Low complexity" evidence="1">
    <location>
        <begin position="362"/>
        <end position="397"/>
    </location>
</feature>
<feature type="chain" id="PRO_5045862637" evidence="2">
    <location>
        <begin position="21"/>
        <end position="464"/>
    </location>
</feature>
<dbReference type="Proteomes" id="UP001159405">
    <property type="component" value="Unassembled WGS sequence"/>
</dbReference>
<feature type="compositionally biased region" description="Polar residues" evidence="1">
    <location>
        <begin position="47"/>
        <end position="65"/>
    </location>
</feature>
<feature type="signal peptide" evidence="2">
    <location>
        <begin position="1"/>
        <end position="20"/>
    </location>
</feature>
<sequence length="464" mass="50279">MGRGWKFSLLLLIVGMLCQCATFKKTSKRARPLRKLSHVGRLPKASQPKNENGQKKNAMQSIMQQPSHDQVAAMQNPEGLQASETDIINHLQNYNKHYLNNEMAAETALLADNGIDDDSALKISNMAALPNGLPHHGVQVANAAIKAKISSSVKQVHGSTDHQQASTSPGGYDPNAYLNDANSWPEYSIHDSDYSNFHAVEMNNINGENTDMPPMYNKPNMYDKPDESPEMGFQNMGSEGGMEYLGDQKSPQGKAEGGAINDEVKEAEEEALQNEKIEEDHPQESSEDKSESSEDKGENTKAPGSSDEMKPADSSEASGDSKAQGDAKAEAQNSQQLQQKEPENIPPAQIKDAASPKQQNGPQPQVAQLHQQQQQQQPQQDKSTSSKLTSAAVAKAAAVSLPPKALASLLSRLKAVGITRAQSQGQIQKNGSSFQAHIPQDINPAKEMAQSAAQRLSVMRLKTN</sequence>
<feature type="compositionally biased region" description="Basic and acidic residues" evidence="1">
    <location>
        <begin position="273"/>
        <end position="299"/>
    </location>
</feature>
<organism evidence="3 4">
    <name type="scientific">Porites lobata</name>
    <dbReference type="NCBI Taxonomy" id="104759"/>
    <lineage>
        <taxon>Eukaryota</taxon>
        <taxon>Metazoa</taxon>
        <taxon>Cnidaria</taxon>
        <taxon>Anthozoa</taxon>
        <taxon>Hexacorallia</taxon>
        <taxon>Scleractinia</taxon>
        <taxon>Fungiina</taxon>
        <taxon>Poritidae</taxon>
        <taxon>Porites</taxon>
    </lineage>
</organism>
<gene>
    <name evidence="3" type="ORF">PLOB_00004102</name>
</gene>
<reference evidence="3 4" key="1">
    <citation type="submission" date="2022-05" db="EMBL/GenBank/DDBJ databases">
        <authorList>
            <consortium name="Genoscope - CEA"/>
            <person name="William W."/>
        </authorList>
    </citation>
    <scope>NUCLEOTIDE SEQUENCE [LARGE SCALE GENOMIC DNA]</scope>
</reference>
<dbReference type="EMBL" id="CALNXK010000116">
    <property type="protein sequence ID" value="CAH3160284.1"/>
    <property type="molecule type" value="Genomic_DNA"/>
</dbReference>
<protein>
    <submittedName>
        <fullName evidence="3">Uncharacterized protein</fullName>
    </submittedName>
</protein>
<evidence type="ECO:0000313" key="3">
    <source>
        <dbReference type="EMBL" id="CAH3160284.1"/>
    </source>
</evidence>
<feature type="region of interest" description="Disordered" evidence="1">
    <location>
        <begin position="32"/>
        <end position="65"/>
    </location>
</feature>
<evidence type="ECO:0000313" key="4">
    <source>
        <dbReference type="Proteomes" id="UP001159405"/>
    </source>
</evidence>
<keyword evidence="4" id="KW-1185">Reference proteome</keyword>
<comment type="caution">
    <text evidence="3">The sequence shown here is derived from an EMBL/GenBank/DDBJ whole genome shotgun (WGS) entry which is preliminary data.</text>
</comment>
<feature type="compositionally biased region" description="Polar residues" evidence="1">
    <location>
        <begin position="154"/>
        <end position="169"/>
    </location>
</feature>